<reference evidence="6" key="3">
    <citation type="submission" date="2015-04" db="UniProtKB">
        <authorList>
            <consortium name="EnsemblPlants"/>
        </authorList>
    </citation>
    <scope>IDENTIFICATION</scope>
</reference>
<dbReference type="NCBIfam" id="TIGR01614">
    <property type="entry name" value="PME_inhib"/>
    <property type="match status" value="1"/>
</dbReference>
<feature type="chain" id="PRO_5002350676" description="Pectinesterase inhibitor domain-containing protein" evidence="4">
    <location>
        <begin position="29"/>
        <end position="192"/>
    </location>
</feature>
<evidence type="ECO:0000313" key="6">
    <source>
        <dbReference type="EnsemblPlants" id="LPERR12G15020.1"/>
    </source>
</evidence>
<keyword evidence="1 4" id="KW-0732">Signal</keyword>
<keyword evidence="7" id="KW-1185">Reference proteome</keyword>
<evidence type="ECO:0000313" key="7">
    <source>
        <dbReference type="Proteomes" id="UP000032180"/>
    </source>
</evidence>
<evidence type="ECO:0000256" key="3">
    <source>
        <dbReference type="ARBA" id="ARBA00038471"/>
    </source>
</evidence>
<dbReference type="Proteomes" id="UP000032180">
    <property type="component" value="Chromosome 12"/>
</dbReference>
<dbReference type="Pfam" id="PF04043">
    <property type="entry name" value="PMEI"/>
    <property type="match status" value="1"/>
</dbReference>
<dbReference type="Gene3D" id="1.20.140.40">
    <property type="entry name" value="Invertase/pectin methylesterase inhibitor family protein"/>
    <property type="match status" value="1"/>
</dbReference>
<comment type="similarity">
    <text evidence="3">Belongs to the PMEI family.</text>
</comment>
<dbReference type="PANTHER" id="PTHR35357:SF4">
    <property type="entry name" value="PECTINESTERASE INHIBITOR DOMAIN CONTAINING PROTEIN"/>
    <property type="match status" value="1"/>
</dbReference>
<dbReference type="HOGENOM" id="CLU_1456381_0_0_1"/>
<evidence type="ECO:0000256" key="4">
    <source>
        <dbReference type="SAM" id="SignalP"/>
    </source>
</evidence>
<dbReference type="InterPro" id="IPR035513">
    <property type="entry name" value="Invertase/methylesterase_inhib"/>
</dbReference>
<evidence type="ECO:0000259" key="5">
    <source>
        <dbReference type="Pfam" id="PF04043"/>
    </source>
</evidence>
<dbReference type="InterPro" id="IPR006501">
    <property type="entry name" value="Pectinesterase_inhib_dom"/>
</dbReference>
<evidence type="ECO:0000256" key="1">
    <source>
        <dbReference type="ARBA" id="ARBA00022729"/>
    </source>
</evidence>
<reference evidence="7" key="2">
    <citation type="submission" date="2013-12" db="EMBL/GenBank/DDBJ databases">
        <authorList>
            <person name="Yu Y."/>
            <person name="Lee S."/>
            <person name="de Baynast K."/>
            <person name="Wissotski M."/>
            <person name="Liu L."/>
            <person name="Talag J."/>
            <person name="Goicoechea J."/>
            <person name="Angelova A."/>
            <person name="Jetty R."/>
            <person name="Kudrna D."/>
            <person name="Golser W."/>
            <person name="Rivera L."/>
            <person name="Zhang J."/>
            <person name="Wing R."/>
        </authorList>
    </citation>
    <scope>NUCLEOTIDE SEQUENCE</scope>
</reference>
<accession>A0A0D9Y155</accession>
<protein>
    <recommendedName>
        <fullName evidence="5">Pectinesterase inhibitor domain-containing protein</fullName>
    </recommendedName>
</protein>
<dbReference type="GO" id="GO:0004857">
    <property type="term" value="F:enzyme inhibitor activity"/>
    <property type="evidence" value="ECO:0007669"/>
    <property type="project" value="InterPro"/>
</dbReference>
<dbReference type="PANTHER" id="PTHR35357">
    <property type="entry name" value="OS02G0537100 PROTEIN"/>
    <property type="match status" value="1"/>
</dbReference>
<reference evidence="6 7" key="1">
    <citation type="submission" date="2012-08" db="EMBL/GenBank/DDBJ databases">
        <title>Oryza genome evolution.</title>
        <authorList>
            <person name="Wing R.A."/>
        </authorList>
    </citation>
    <scope>NUCLEOTIDE SEQUENCE</scope>
</reference>
<proteinExistence type="inferred from homology"/>
<organism evidence="6 7">
    <name type="scientific">Leersia perrieri</name>
    <dbReference type="NCBI Taxonomy" id="77586"/>
    <lineage>
        <taxon>Eukaryota</taxon>
        <taxon>Viridiplantae</taxon>
        <taxon>Streptophyta</taxon>
        <taxon>Embryophyta</taxon>
        <taxon>Tracheophyta</taxon>
        <taxon>Spermatophyta</taxon>
        <taxon>Magnoliopsida</taxon>
        <taxon>Liliopsida</taxon>
        <taxon>Poales</taxon>
        <taxon>Poaceae</taxon>
        <taxon>BOP clade</taxon>
        <taxon>Oryzoideae</taxon>
        <taxon>Oryzeae</taxon>
        <taxon>Oryzinae</taxon>
        <taxon>Leersia</taxon>
    </lineage>
</organism>
<sequence>MAASSSFSPRVLFVVVFLVVAVANLAGGARSGAGDTVSDSCDAIRDFVDVAFCETALRSSSGAAATDRHGHLLIAADLAAKRGDSARSTAAAAAAAGGEMRDGMEACEMLYGSSSVPAVRMMRRYAAARRWEAARSLMWLSSQAGIGCAAALGGDGGAAAAATGMDKENEDFRKLAAMATALLNSVAVGSSG</sequence>
<dbReference type="AlphaFoldDB" id="A0A0D9Y155"/>
<feature type="domain" description="Pectinesterase inhibitor" evidence="5">
    <location>
        <begin position="36"/>
        <end position="182"/>
    </location>
</feature>
<dbReference type="SUPFAM" id="SSF101148">
    <property type="entry name" value="Plant invertase/pectin methylesterase inhibitor"/>
    <property type="match status" value="1"/>
</dbReference>
<evidence type="ECO:0000256" key="2">
    <source>
        <dbReference type="ARBA" id="ARBA00023157"/>
    </source>
</evidence>
<dbReference type="EnsemblPlants" id="LPERR12G15020.1">
    <property type="protein sequence ID" value="LPERR12G15020.1"/>
    <property type="gene ID" value="LPERR12G15020"/>
</dbReference>
<dbReference type="Gramene" id="LPERR12G15020.1">
    <property type="protein sequence ID" value="LPERR12G15020.1"/>
    <property type="gene ID" value="LPERR12G15020"/>
</dbReference>
<feature type="signal peptide" evidence="4">
    <location>
        <begin position="1"/>
        <end position="28"/>
    </location>
</feature>
<name>A0A0D9Y155_9ORYZ</name>
<dbReference type="eggNOG" id="ENOG502R3EI">
    <property type="taxonomic scope" value="Eukaryota"/>
</dbReference>
<keyword evidence="2" id="KW-1015">Disulfide bond</keyword>